<dbReference type="InterPro" id="IPR050227">
    <property type="entry name" value="Rab"/>
</dbReference>
<dbReference type="AlphaFoldDB" id="A0A8J7NQ68"/>
<evidence type="ECO:0000259" key="5">
    <source>
        <dbReference type="PROSITE" id="PS50222"/>
    </source>
</evidence>
<keyword evidence="1" id="KW-0547">Nucleotide-binding</keyword>
<keyword evidence="2" id="KW-0342">GTP-binding</keyword>
<dbReference type="PROSITE" id="PS51419">
    <property type="entry name" value="RAB"/>
    <property type="match status" value="1"/>
</dbReference>
<keyword evidence="7" id="KW-1185">Reference proteome</keyword>
<evidence type="ECO:0000256" key="1">
    <source>
        <dbReference type="ARBA" id="ARBA00022741"/>
    </source>
</evidence>
<accession>A0A8J7NQ68</accession>
<comment type="caution">
    <text evidence="6">The sequence shown here is derived from an EMBL/GenBank/DDBJ whole genome shotgun (WGS) entry which is preliminary data.</text>
</comment>
<reference evidence="6" key="1">
    <citation type="journal article" date="2021" name="Cell">
        <title>Tracing the genetic footprints of vertebrate landing in non-teleost ray-finned fishes.</title>
        <authorList>
            <person name="Bi X."/>
            <person name="Wang K."/>
            <person name="Yang L."/>
            <person name="Pan H."/>
            <person name="Jiang H."/>
            <person name="Wei Q."/>
            <person name="Fang M."/>
            <person name="Yu H."/>
            <person name="Zhu C."/>
            <person name="Cai Y."/>
            <person name="He Y."/>
            <person name="Gan X."/>
            <person name="Zeng H."/>
            <person name="Yu D."/>
            <person name="Zhu Y."/>
            <person name="Jiang H."/>
            <person name="Qiu Q."/>
            <person name="Yang H."/>
            <person name="Zhang Y.E."/>
            <person name="Wang W."/>
            <person name="Zhu M."/>
            <person name="He S."/>
            <person name="Zhang G."/>
        </authorList>
    </citation>
    <scope>NUCLEOTIDE SEQUENCE</scope>
    <source>
        <strain evidence="6">Allg_001</strain>
    </source>
</reference>
<dbReference type="InterPro" id="IPR005225">
    <property type="entry name" value="Small_GTP-bd"/>
</dbReference>
<sequence length="750" mass="86498">MQRLQSELPLSPEQLESVFDSLDRDRNGYLTPLEFSMGLGQFLGVEVWAEGESSCQEEPPLSGWGAHQGDPQELADLQLSQALEELGAAHIFVDQEELRTLWAGLREERPELLLALQELLLRVSAHIQDTLRERDNLEQTLRRFAKTNKNNKINMEQNNKKIYRHLQQRHIIILYIYIYCRQMEHYLETDSLRECEHEQVVRSLYEEMETQMKEVKDKQLMQDSVRQSDRTQQLQRQLETREQELHSIVGKQRELEQELRALGAEQQDTRSQNQQLHRVNAELAEQLEANRQELHRVHSLLQHTQQSTLQEQREKERDILKVSKNMQKEKESLMKQLDLLREMNKKLRDEKDARHAQKMVSFRQRLLTPPPSIYLPGTYRERERPGEGETSSGTYRERERPGEGETSSGTYRERERPGEGETSSGTYRERERPGEGETSSGTYRERERPGEGETSSGTYRERERPGEGETSSGTYRERERPGEGETSSGTYRERERPGEGETSSGTYRERERPGEGETSSGTYRERERPGEGETSSGTNHTPERRKPLLKKGSVIGKYLLEDKPIKRQLNPTDATNQVSEEVTSEPDRKKYASHQRGEKADGQLEEAELGQEGDGLDVSCPFLSLSFSFSLCPSVCLPPRRPPQRVFKLVFIGNSGVGKTSFIQRYCRRSFLPNINATVGMDFQVRTVTVDSTPIALQLWDTAGQERFRSITQQYFRKADGMLAMYDVTSSASFIAVRNWLDSVQVRVSE</sequence>
<dbReference type="SMART" id="SM00173">
    <property type="entry name" value="RAS"/>
    <property type="match status" value="1"/>
</dbReference>
<dbReference type="Gene3D" id="3.40.50.300">
    <property type="entry name" value="P-loop containing nucleotide triphosphate hydrolases"/>
    <property type="match status" value="1"/>
</dbReference>
<dbReference type="PRINTS" id="PR00449">
    <property type="entry name" value="RASTRNSFRMNG"/>
</dbReference>
<dbReference type="PANTHER" id="PTHR47977">
    <property type="entry name" value="RAS-RELATED PROTEIN RAB"/>
    <property type="match status" value="1"/>
</dbReference>
<dbReference type="GO" id="GO:0003924">
    <property type="term" value="F:GTPase activity"/>
    <property type="evidence" value="ECO:0007669"/>
    <property type="project" value="InterPro"/>
</dbReference>
<keyword evidence="3" id="KW-0175">Coiled coil</keyword>
<dbReference type="PROSITE" id="PS00018">
    <property type="entry name" value="EF_HAND_1"/>
    <property type="match status" value="1"/>
</dbReference>
<dbReference type="PROSITE" id="PS51421">
    <property type="entry name" value="RAS"/>
    <property type="match status" value="1"/>
</dbReference>
<evidence type="ECO:0000313" key="6">
    <source>
        <dbReference type="EMBL" id="MBN3317031.1"/>
    </source>
</evidence>
<dbReference type="GO" id="GO:0005509">
    <property type="term" value="F:calcium ion binding"/>
    <property type="evidence" value="ECO:0007669"/>
    <property type="project" value="InterPro"/>
</dbReference>
<dbReference type="Pfam" id="PF00071">
    <property type="entry name" value="Ras"/>
    <property type="match status" value="1"/>
</dbReference>
<dbReference type="InterPro" id="IPR027417">
    <property type="entry name" value="P-loop_NTPase"/>
</dbReference>
<feature type="compositionally biased region" description="Polar residues" evidence="4">
    <location>
        <begin position="569"/>
        <end position="581"/>
    </location>
</feature>
<dbReference type="PROSITE" id="PS50222">
    <property type="entry name" value="EF_HAND_2"/>
    <property type="match status" value="1"/>
</dbReference>
<name>A0A8J7NQ68_ATRSP</name>
<evidence type="ECO:0000256" key="4">
    <source>
        <dbReference type="SAM" id="MobiDB-lite"/>
    </source>
</evidence>
<organism evidence="6 7">
    <name type="scientific">Atractosteus spatula</name>
    <name type="common">Alligator gar</name>
    <name type="synonym">Lepisosteus spatula</name>
    <dbReference type="NCBI Taxonomy" id="7917"/>
    <lineage>
        <taxon>Eukaryota</taxon>
        <taxon>Metazoa</taxon>
        <taxon>Chordata</taxon>
        <taxon>Craniata</taxon>
        <taxon>Vertebrata</taxon>
        <taxon>Euteleostomi</taxon>
        <taxon>Actinopterygii</taxon>
        <taxon>Neopterygii</taxon>
        <taxon>Holostei</taxon>
        <taxon>Semionotiformes</taxon>
        <taxon>Lepisosteidae</taxon>
        <taxon>Atractosteus</taxon>
    </lineage>
</organism>
<dbReference type="InterPro" id="IPR002048">
    <property type="entry name" value="EF_hand_dom"/>
</dbReference>
<dbReference type="GO" id="GO:0005525">
    <property type="term" value="F:GTP binding"/>
    <property type="evidence" value="ECO:0007669"/>
    <property type="project" value="UniProtKB-KW"/>
</dbReference>
<protein>
    <submittedName>
        <fullName evidence="6">EFC4A protein</fullName>
    </submittedName>
</protein>
<dbReference type="EMBL" id="JAAWVO010033806">
    <property type="protein sequence ID" value="MBN3317031.1"/>
    <property type="molecule type" value="Genomic_DNA"/>
</dbReference>
<feature type="region of interest" description="Disordered" evidence="4">
    <location>
        <begin position="348"/>
        <end position="551"/>
    </location>
</feature>
<feature type="domain" description="EF-hand" evidence="5">
    <location>
        <begin position="10"/>
        <end position="45"/>
    </location>
</feature>
<dbReference type="SUPFAM" id="SSF52540">
    <property type="entry name" value="P-loop containing nucleoside triphosphate hydrolases"/>
    <property type="match status" value="1"/>
</dbReference>
<feature type="non-terminal residue" evidence="6">
    <location>
        <position position="1"/>
    </location>
</feature>
<dbReference type="CDD" id="cd00154">
    <property type="entry name" value="Rab"/>
    <property type="match status" value="1"/>
</dbReference>
<feature type="region of interest" description="Disordered" evidence="4">
    <location>
        <begin position="566"/>
        <end position="610"/>
    </location>
</feature>
<dbReference type="InterPro" id="IPR001806">
    <property type="entry name" value="Small_GTPase"/>
</dbReference>
<gene>
    <name evidence="6" type="primary">Cracr2b</name>
    <name evidence="6" type="ORF">GTO95_0015338</name>
</gene>
<feature type="coiled-coil region" evidence="3">
    <location>
        <begin position="252"/>
        <end position="293"/>
    </location>
</feature>
<evidence type="ECO:0000256" key="2">
    <source>
        <dbReference type="ARBA" id="ARBA00023134"/>
    </source>
</evidence>
<dbReference type="FunFam" id="3.40.50.300:FF:001447">
    <property type="entry name" value="Ras-related protein Rab-1B"/>
    <property type="match status" value="1"/>
</dbReference>
<dbReference type="NCBIfam" id="TIGR00231">
    <property type="entry name" value="small_GTP"/>
    <property type="match status" value="1"/>
</dbReference>
<evidence type="ECO:0000256" key="3">
    <source>
        <dbReference type="SAM" id="Coils"/>
    </source>
</evidence>
<dbReference type="InterPro" id="IPR018247">
    <property type="entry name" value="EF_Hand_1_Ca_BS"/>
</dbReference>
<dbReference type="SMART" id="SM00175">
    <property type="entry name" value="RAB"/>
    <property type="match status" value="1"/>
</dbReference>
<evidence type="ECO:0000313" key="7">
    <source>
        <dbReference type="Proteomes" id="UP000736164"/>
    </source>
</evidence>
<feature type="compositionally biased region" description="Basic and acidic residues" evidence="4">
    <location>
        <begin position="585"/>
        <end position="602"/>
    </location>
</feature>
<feature type="non-terminal residue" evidence="6">
    <location>
        <position position="750"/>
    </location>
</feature>
<proteinExistence type="predicted"/>
<dbReference type="Proteomes" id="UP000736164">
    <property type="component" value="Unassembled WGS sequence"/>
</dbReference>